<dbReference type="AlphaFoldDB" id="A0A5B7FQ55"/>
<name>A0A5B7FQ55_PORTR</name>
<reference evidence="2 3" key="1">
    <citation type="submission" date="2019-05" db="EMBL/GenBank/DDBJ databases">
        <title>Another draft genome of Portunus trituberculatus and its Hox gene families provides insights of decapod evolution.</title>
        <authorList>
            <person name="Jeong J.-H."/>
            <person name="Song I."/>
            <person name="Kim S."/>
            <person name="Choi T."/>
            <person name="Kim D."/>
            <person name="Ryu S."/>
            <person name="Kim W."/>
        </authorList>
    </citation>
    <scope>NUCLEOTIDE SEQUENCE [LARGE SCALE GENOMIC DNA]</scope>
    <source>
        <tissue evidence="2">Muscle</tissue>
    </source>
</reference>
<proteinExistence type="predicted"/>
<gene>
    <name evidence="2" type="ORF">E2C01_041335</name>
</gene>
<dbReference type="SUPFAM" id="SSF56219">
    <property type="entry name" value="DNase I-like"/>
    <property type="match status" value="1"/>
</dbReference>
<evidence type="ECO:0000313" key="3">
    <source>
        <dbReference type="Proteomes" id="UP000324222"/>
    </source>
</evidence>
<dbReference type="Gene3D" id="3.60.10.10">
    <property type="entry name" value="Endonuclease/exonuclease/phosphatase"/>
    <property type="match status" value="1"/>
</dbReference>
<protein>
    <recommendedName>
        <fullName evidence="4">Endonuclease/exonuclease/phosphatase domain-containing protein</fullName>
    </recommendedName>
</protein>
<evidence type="ECO:0000313" key="2">
    <source>
        <dbReference type="EMBL" id="MPC47585.1"/>
    </source>
</evidence>
<evidence type="ECO:0008006" key="4">
    <source>
        <dbReference type="Google" id="ProtNLM"/>
    </source>
</evidence>
<dbReference type="EMBL" id="VSRR010007815">
    <property type="protein sequence ID" value="MPC47585.1"/>
    <property type="molecule type" value="Genomic_DNA"/>
</dbReference>
<feature type="region of interest" description="Disordered" evidence="1">
    <location>
        <begin position="1"/>
        <end position="23"/>
    </location>
</feature>
<comment type="caution">
    <text evidence="2">The sequence shown here is derived from an EMBL/GenBank/DDBJ whole genome shotgun (WGS) entry which is preliminary data.</text>
</comment>
<organism evidence="2 3">
    <name type="scientific">Portunus trituberculatus</name>
    <name type="common">Swimming crab</name>
    <name type="synonym">Neptunus trituberculatus</name>
    <dbReference type="NCBI Taxonomy" id="210409"/>
    <lineage>
        <taxon>Eukaryota</taxon>
        <taxon>Metazoa</taxon>
        <taxon>Ecdysozoa</taxon>
        <taxon>Arthropoda</taxon>
        <taxon>Crustacea</taxon>
        <taxon>Multicrustacea</taxon>
        <taxon>Malacostraca</taxon>
        <taxon>Eumalacostraca</taxon>
        <taxon>Eucarida</taxon>
        <taxon>Decapoda</taxon>
        <taxon>Pleocyemata</taxon>
        <taxon>Brachyura</taxon>
        <taxon>Eubrachyura</taxon>
        <taxon>Portunoidea</taxon>
        <taxon>Portunidae</taxon>
        <taxon>Portuninae</taxon>
        <taxon>Portunus</taxon>
    </lineage>
</organism>
<sequence length="190" mass="21689">MATPKPALESPSGEGTRNFPRLDSSLGDDPKCLDTSQLFFINFCNIRGLRSNLKSVEHHLSSTKPHLLFLTEAQVSEATKTSPFSVPSYFPYPHFRSKARCFVYVRNDLTCSHAHALESSEFSTIWLRLNSHSLTKFIRTVYLSPNWSDYRKFFDYLTSKVEHILSPFLEISVFTNSFGFPLPSLTILVK</sequence>
<evidence type="ECO:0000256" key="1">
    <source>
        <dbReference type="SAM" id="MobiDB-lite"/>
    </source>
</evidence>
<dbReference type="Proteomes" id="UP000324222">
    <property type="component" value="Unassembled WGS sequence"/>
</dbReference>
<accession>A0A5B7FQ55</accession>
<dbReference type="InterPro" id="IPR036691">
    <property type="entry name" value="Endo/exonu/phosph_ase_sf"/>
</dbReference>
<keyword evidence="3" id="KW-1185">Reference proteome</keyword>